<dbReference type="AlphaFoldDB" id="U1PHX6"/>
<name>U1PHX6_9EURY</name>
<evidence type="ECO:0000313" key="2">
    <source>
        <dbReference type="EMBL" id="ERG91766.1"/>
    </source>
</evidence>
<dbReference type="EMBL" id="KE356560">
    <property type="protein sequence ID" value="ERG91766.1"/>
    <property type="molecule type" value="Genomic_DNA"/>
</dbReference>
<feature type="region of interest" description="Disordered" evidence="1">
    <location>
        <begin position="1"/>
        <end position="26"/>
    </location>
</feature>
<reference evidence="2 3" key="1">
    <citation type="journal article" date="2013" name="PLoS ONE">
        <title>Assembly-driven community genomics of a hypersaline microbial ecosystem.</title>
        <authorList>
            <person name="Podell S."/>
            <person name="Ugalde J.A."/>
            <person name="Narasingarao P."/>
            <person name="Banfield J.F."/>
            <person name="Heidelberg K.B."/>
            <person name="Allen E.E."/>
        </authorList>
    </citation>
    <scope>NUCLEOTIDE SEQUENCE [LARGE SCALE GENOMIC DNA]</scope>
    <source>
        <strain evidence="3">J07HQW1</strain>
    </source>
</reference>
<evidence type="ECO:0000256" key="1">
    <source>
        <dbReference type="SAM" id="MobiDB-lite"/>
    </source>
</evidence>
<dbReference type="HOGENOM" id="CLU_907981_0_0_2"/>
<dbReference type="Proteomes" id="UP000030649">
    <property type="component" value="Unassembled WGS sequence"/>
</dbReference>
<protein>
    <submittedName>
        <fullName evidence="2">Uncharacterized protein</fullName>
    </submittedName>
</protein>
<proteinExistence type="predicted"/>
<evidence type="ECO:0000313" key="3">
    <source>
        <dbReference type="Proteomes" id="UP000030649"/>
    </source>
</evidence>
<accession>U1PHX6</accession>
<feature type="compositionally biased region" description="Polar residues" evidence="1">
    <location>
        <begin position="1"/>
        <end position="18"/>
    </location>
</feature>
<gene>
    <name evidence="2" type="ORF">J07HQW1_01800</name>
</gene>
<organism evidence="2 3">
    <name type="scientific">Haloquadratum walsbyi J07HQW1</name>
    <dbReference type="NCBI Taxonomy" id="1238424"/>
    <lineage>
        <taxon>Archaea</taxon>
        <taxon>Methanobacteriati</taxon>
        <taxon>Methanobacteriota</taxon>
        <taxon>Stenosarchaea group</taxon>
        <taxon>Halobacteria</taxon>
        <taxon>Halobacteriales</taxon>
        <taxon>Haloferacaceae</taxon>
        <taxon>Haloquadratum</taxon>
    </lineage>
</organism>
<sequence length="321" mass="36130">MSRQETGDNAVNGATKTASGGFGLSTHPTYPERGGIDVFDSLFIRQPIARGRTGVVRDILADWARDNTEGDVHTLLPVDGVTLVTLFLDDGGFGWTTDSERDRQRSDALLWYIEVMDSDAEVWTLPDETIRSASPLFERGLADLLTGEATVYADGHGDHRYVTHVTNPRRQERYANTVGQTLVAPVAGDKLPIPVVISSLALKPGLTSTLVARAIDVVNWLKQFDRIQSWARNETDTVEAEAMYTESLLLEAIDNRQVIHYYMETEDMDRLYEAFYESDNWETRLSEWLMRRVLANPEVFLNPPLQTDCEIMIHAVDPERP</sequence>